<dbReference type="InterPro" id="IPR012347">
    <property type="entry name" value="Ferritin-like"/>
</dbReference>
<evidence type="ECO:0000313" key="2">
    <source>
        <dbReference type="EMBL" id="CUN64139.1"/>
    </source>
</evidence>
<dbReference type="RefSeq" id="WP_055275153.1">
    <property type="nucleotide sequence ID" value="NZ_CYZV01000003.1"/>
</dbReference>
<protein>
    <submittedName>
        <fullName evidence="2">Domain of uncharacterized function (DUF2383)</fullName>
    </submittedName>
</protein>
<organism evidence="2 3">
    <name type="scientific">Clostridium disporicum</name>
    <dbReference type="NCBI Taxonomy" id="84024"/>
    <lineage>
        <taxon>Bacteria</taxon>
        <taxon>Bacillati</taxon>
        <taxon>Bacillota</taxon>
        <taxon>Clostridia</taxon>
        <taxon>Eubacteriales</taxon>
        <taxon>Clostridiaceae</taxon>
        <taxon>Clostridium</taxon>
    </lineage>
</organism>
<dbReference type="Pfam" id="PF09537">
    <property type="entry name" value="DUF2383"/>
    <property type="match status" value="1"/>
</dbReference>
<dbReference type="InterPro" id="IPR009078">
    <property type="entry name" value="Ferritin-like_SF"/>
</dbReference>
<reference evidence="2 3" key="1">
    <citation type="submission" date="2015-09" db="EMBL/GenBank/DDBJ databases">
        <authorList>
            <consortium name="Pathogen Informatics"/>
        </authorList>
    </citation>
    <scope>NUCLEOTIDE SEQUENCE [LARGE SCALE GENOMIC DNA]</scope>
    <source>
        <strain evidence="2 3">2789STDY5834855</strain>
    </source>
</reference>
<dbReference type="Proteomes" id="UP000095558">
    <property type="component" value="Unassembled WGS sequence"/>
</dbReference>
<dbReference type="SUPFAM" id="SSF47240">
    <property type="entry name" value="Ferritin-like"/>
    <property type="match status" value="1"/>
</dbReference>
<evidence type="ECO:0000313" key="3">
    <source>
        <dbReference type="Proteomes" id="UP000095558"/>
    </source>
</evidence>
<gene>
    <name evidence="2" type="ORF">ERS852470_00379</name>
</gene>
<dbReference type="InterPro" id="IPR019052">
    <property type="entry name" value="DUF2383"/>
</dbReference>
<accession>A0A173YK85</accession>
<evidence type="ECO:0000259" key="1">
    <source>
        <dbReference type="Pfam" id="PF09537"/>
    </source>
</evidence>
<proteinExistence type="predicted"/>
<name>A0A173YK85_9CLOT</name>
<dbReference type="OrthoDB" id="1647734at2"/>
<dbReference type="Gene3D" id="1.20.1260.10">
    <property type="match status" value="1"/>
</dbReference>
<dbReference type="AlphaFoldDB" id="A0A173YK85"/>
<dbReference type="EMBL" id="CYZV01000003">
    <property type="protein sequence ID" value="CUN64139.1"/>
    <property type="molecule type" value="Genomic_DNA"/>
</dbReference>
<feature type="domain" description="DUF2383" evidence="1">
    <location>
        <begin position="4"/>
        <end position="112"/>
    </location>
</feature>
<sequence length="149" mass="17035">MRDKVIKELNKFLTGVHMGGATFKDYLDKAENLELKSTLKEIIESFKKHEEAITHRIEELGGNASDSLGIRGNIAEAFEKIKLIPVDTDCEVCEHAIKAMEMGNKNANKFIEENENMEKSILNDIYGVVKDYDNHLNKLKNLQSKLYNY</sequence>